<dbReference type="PANTHER" id="PTHR33516:SF2">
    <property type="entry name" value="LEXA REPRESSOR-RELATED"/>
    <property type="match status" value="1"/>
</dbReference>
<feature type="non-terminal residue" evidence="3">
    <location>
        <position position="103"/>
    </location>
</feature>
<feature type="domain" description="LexA repressor DNA-binding" evidence="2">
    <location>
        <begin position="1"/>
        <end position="31"/>
    </location>
</feature>
<feature type="domain" description="Peptidase S24/S26A/S26B/S26C" evidence="1">
    <location>
        <begin position="53"/>
        <end position="102"/>
    </location>
</feature>
<dbReference type="InterPro" id="IPR050077">
    <property type="entry name" value="LexA_repressor"/>
</dbReference>
<name>X1BPP9_9ZZZZ</name>
<dbReference type="SUPFAM" id="SSF51306">
    <property type="entry name" value="LexA/Signal peptidase"/>
    <property type="match status" value="1"/>
</dbReference>
<gene>
    <name evidence="3" type="ORF">S01H4_30182</name>
</gene>
<dbReference type="InterPro" id="IPR006199">
    <property type="entry name" value="LexA_DNA-bd_dom"/>
</dbReference>
<reference evidence="3" key="1">
    <citation type="journal article" date="2014" name="Front. Microbiol.">
        <title>High frequency of phylogenetically diverse reductive dehalogenase-homologous genes in deep subseafloor sedimentary metagenomes.</title>
        <authorList>
            <person name="Kawai M."/>
            <person name="Futagami T."/>
            <person name="Toyoda A."/>
            <person name="Takaki Y."/>
            <person name="Nishi S."/>
            <person name="Hori S."/>
            <person name="Arai W."/>
            <person name="Tsubouchi T."/>
            <person name="Morono Y."/>
            <person name="Uchiyama I."/>
            <person name="Ito T."/>
            <person name="Fujiyama A."/>
            <person name="Inagaki F."/>
            <person name="Takami H."/>
        </authorList>
    </citation>
    <scope>NUCLEOTIDE SEQUENCE</scope>
    <source>
        <strain evidence="3">Expedition CK06-06</strain>
    </source>
</reference>
<organism evidence="3">
    <name type="scientific">marine sediment metagenome</name>
    <dbReference type="NCBI Taxonomy" id="412755"/>
    <lineage>
        <taxon>unclassified sequences</taxon>
        <taxon>metagenomes</taxon>
        <taxon>ecological metagenomes</taxon>
    </lineage>
</organism>
<protein>
    <recommendedName>
        <fullName evidence="4">LexA repressor DNA-binding domain-containing protein</fullName>
    </recommendedName>
</protein>
<dbReference type="InterPro" id="IPR036286">
    <property type="entry name" value="LexA/Signal_pep-like_sf"/>
</dbReference>
<evidence type="ECO:0000259" key="2">
    <source>
        <dbReference type="Pfam" id="PF01726"/>
    </source>
</evidence>
<accession>X1BPP9</accession>
<dbReference type="GO" id="GO:0006508">
    <property type="term" value="P:proteolysis"/>
    <property type="evidence" value="ECO:0007669"/>
    <property type="project" value="InterPro"/>
</dbReference>
<evidence type="ECO:0000313" key="3">
    <source>
        <dbReference type="EMBL" id="GAG86043.1"/>
    </source>
</evidence>
<dbReference type="InterPro" id="IPR036388">
    <property type="entry name" value="WH-like_DNA-bd_sf"/>
</dbReference>
<sequence length="103" mass="11299">MGLSSPATVQSHLDKLKTKGYIKRDPLKPRAIEVMSPSIKYEGILGKKFVSVPIVGKIAAGIPLLAEQNIDEYFPLPTNFISSKDNFMLRVKGESMINAAIKP</sequence>
<dbReference type="Gene3D" id="2.10.109.10">
    <property type="entry name" value="Umud Fragment, subunit A"/>
    <property type="match status" value="1"/>
</dbReference>
<proteinExistence type="predicted"/>
<comment type="caution">
    <text evidence="3">The sequence shown here is derived from an EMBL/GenBank/DDBJ whole genome shotgun (WGS) entry which is preliminary data.</text>
</comment>
<dbReference type="PANTHER" id="PTHR33516">
    <property type="entry name" value="LEXA REPRESSOR"/>
    <property type="match status" value="1"/>
</dbReference>
<evidence type="ECO:0008006" key="4">
    <source>
        <dbReference type="Google" id="ProtNLM"/>
    </source>
</evidence>
<dbReference type="Pfam" id="PF00717">
    <property type="entry name" value="Peptidase_S24"/>
    <property type="match status" value="1"/>
</dbReference>
<dbReference type="GO" id="GO:0004252">
    <property type="term" value="F:serine-type endopeptidase activity"/>
    <property type="evidence" value="ECO:0007669"/>
    <property type="project" value="InterPro"/>
</dbReference>
<dbReference type="Pfam" id="PF01726">
    <property type="entry name" value="LexA_DNA_bind"/>
    <property type="match status" value="1"/>
</dbReference>
<dbReference type="SUPFAM" id="SSF46785">
    <property type="entry name" value="Winged helix' DNA-binding domain"/>
    <property type="match status" value="1"/>
</dbReference>
<dbReference type="AlphaFoldDB" id="X1BPP9"/>
<evidence type="ECO:0000259" key="1">
    <source>
        <dbReference type="Pfam" id="PF00717"/>
    </source>
</evidence>
<dbReference type="InterPro" id="IPR015927">
    <property type="entry name" value="Peptidase_S24_S26A/B/C"/>
</dbReference>
<dbReference type="Gene3D" id="1.10.10.10">
    <property type="entry name" value="Winged helix-like DNA-binding domain superfamily/Winged helix DNA-binding domain"/>
    <property type="match status" value="1"/>
</dbReference>
<dbReference type="InterPro" id="IPR036390">
    <property type="entry name" value="WH_DNA-bd_sf"/>
</dbReference>
<dbReference type="EMBL" id="BART01015557">
    <property type="protein sequence ID" value="GAG86043.1"/>
    <property type="molecule type" value="Genomic_DNA"/>
</dbReference>